<keyword evidence="3 6" id="KW-1133">Transmembrane helix</keyword>
<dbReference type="PROSITE" id="PS51012">
    <property type="entry name" value="ABC_TM2"/>
    <property type="match status" value="1"/>
</dbReference>
<dbReference type="GO" id="GO:0046677">
    <property type="term" value="P:response to antibiotic"/>
    <property type="evidence" value="ECO:0007669"/>
    <property type="project" value="UniProtKB-KW"/>
</dbReference>
<organism evidence="8 9">
    <name type="scientific">Streptomyces abyssalis</name>
    <dbReference type="NCBI Taxonomy" id="933944"/>
    <lineage>
        <taxon>Bacteria</taxon>
        <taxon>Bacillati</taxon>
        <taxon>Actinomycetota</taxon>
        <taxon>Actinomycetes</taxon>
        <taxon>Kitasatosporales</taxon>
        <taxon>Streptomycetaceae</taxon>
        <taxon>Streptomyces</taxon>
    </lineage>
</organism>
<name>A0A1E7JPA7_9ACTN</name>
<dbReference type="PANTHER" id="PTHR43027:SF2">
    <property type="entry name" value="TRANSPORT PERMEASE PROTEIN"/>
    <property type="match status" value="1"/>
</dbReference>
<feature type="transmembrane region" description="Helical" evidence="6">
    <location>
        <begin position="40"/>
        <end position="60"/>
    </location>
</feature>
<feature type="transmembrane region" description="Helical" evidence="6">
    <location>
        <begin position="190"/>
        <end position="206"/>
    </location>
</feature>
<evidence type="ECO:0000256" key="2">
    <source>
        <dbReference type="ARBA" id="ARBA00022692"/>
    </source>
</evidence>
<evidence type="ECO:0000256" key="4">
    <source>
        <dbReference type="ARBA" id="ARBA00023136"/>
    </source>
</evidence>
<dbReference type="GO" id="GO:0043190">
    <property type="term" value="C:ATP-binding cassette (ABC) transporter complex"/>
    <property type="evidence" value="ECO:0007669"/>
    <property type="project" value="InterPro"/>
</dbReference>
<evidence type="ECO:0000256" key="1">
    <source>
        <dbReference type="ARBA" id="ARBA00004141"/>
    </source>
</evidence>
<evidence type="ECO:0000256" key="3">
    <source>
        <dbReference type="ARBA" id="ARBA00022989"/>
    </source>
</evidence>
<dbReference type="OrthoDB" id="3214063at2"/>
<reference evidence="8 9" key="1">
    <citation type="journal article" date="2016" name="Front. Microbiol.">
        <title>Comparative Genomics Analysis of Streptomyces Species Reveals Their Adaptation to the Marine Environment and Their Diversity at the Genomic Level.</title>
        <authorList>
            <person name="Tian X."/>
            <person name="Zhang Z."/>
            <person name="Yang T."/>
            <person name="Chen M."/>
            <person name="Li J."/>
            <person name="Chen F."/>
            <person name="Yang J."/>
            <person name="Li W."/>
            <person name="Zhang B."/>
            <person name="Zhang Z."/>
            <person name="Wu J."/>
            <person name="Zhang C."/>
            <person name="Long L."/>
            <person name="Xiao J."/>
        </authorList>
    </citation>
    <scope>NUCLEOTIDE SEQUENCE [LARGE SCALE GENOMIC DNA]</scope>
    <source>
        <strain evidence="8 9">SCSIO 10390</strain>
    </source>
</reference>
<evidence type="ECO:0000313" key="8">
    <source>
        <dbReference type="EMBL" id="OEU90070.1"/>
    </source>
</evidence>
<dbReference type="EMBL" id="LJGT01000038">
    <property type="protein sequence ID" value="OEU90070.1"/>
    <property type="molecule type" value="Genomic_DNA"/>
</dbReference>
<protein>
    <recommendedName>
        <fullName evidence="6">Transport permease protein</fullName>
    </recommendedName>
</protein>
<evidence type="ECO:0000313" key="9">
    <source>
        <dbReference type="Proteomes" id="UP000176087"/>
    </source>
</evidence>
<feature type="transmembrane region" description="Helical" evidence="6">
    <location>
        <begin position="80"/>
        <end position="98"/>
    </location>
</feature>
<feature type="transmembrane region" description="Helical" evidence="6">
    <location>
        <begin position="245"/>
        <end position="264"/>
    </location>
</feature>
<comment type="caution">
    <text evidence="8">The sequence shown here is derived from an EMBL/GenBank/DDBJ whole genome shotgun (WGS) entry which is preliminary data.</text>
</comment>
<dbReference type="PANTHER" id="PTHR43027">
    <property type="entry name" value="DOXORUBICIN RESISTANCE ABC TRANSPORTER PERMEASE PROTEIN DRRC-RELATED"/>
    <property type="match status" value="1"/>
</dbReference>
<feature type="transmembrane region" description="Helical" evidence="6">
    <location>
        <begin position="119"/>
        <end position="144"/>
    </location>
</feature>
<feature type="domain" description="ABC transmembrane type-2" evidence="7">
    <location>
        <begin position="40"/>
        <end position="263"/>
    </location>
</feature>
<comment type="similarity">
    <text evidence="6">Belongs to the ABC-2 integral membrane protein family.</text>
</comment>
<sequence length="270" mass="28469">MSTTDAATVKAPGRVDTSAMGRRLRALGRAELTLLFRNKAMLFVALATPILLTVLMRQTISGMNLEGTGLSMGTVLIPGSIGYVLVFAVYANLTGIYVTRREELVLKRLRTGEASDGEILAGSALPSLVLALGQCVLLLGGGAVLLDLAPPERPELVAAGLLLGLVLMVLLAGVSAVFTRSTEASQITTFPFMAVSFVGSGIVVPLDVMPDALATVCSLLPVSPTMELVRNGWVGTLSGADTVKALGVLVVWIILGTLAVRRWFPWEPRR</sequence>
<feature type="transmembrane region" description="Helical" evidence="6">
    <location>
        <begin position="156"/>
        <end position="178"/>
    </location>
</feature>
<keyword evidence="6" id="KW-0813">Transport</keyword>
<keyword evidence="4 6" id="KW-0472">Membrane</keyword>
<gene>
    <name evidence="8" type="ORF">AN215_10820</name>
</gene>
<comment type="subcellular location">
    <subcellularLocation>
        <location evidence="6">Cell membrane</location>
        <topology evidence="6">Multi-pass membrane protein</topology>
    </subcellularLocation>
    <subcellularLocation>
        <location evidence="1">Membrane</location>
        <topology evidence="1">Multi-pass membrane protein</topology>
    </subcellularLocation>
</comment>
<evidence type="ECO:0000259" key="7">
    <source>
        <dbReference type="PROSITE" id="PS51012"/>
    </source>
</evidence>
<dbReference type="PIRSF" id="PIRSF006648">
    <property type="entry name" value="DrrB"/>
    <property type="match status" value="1"/>
</dbReference>
<dbReference type="InterPro" id="IPR052902">
    <property type="entry name" value="ABC-2_transporter"/>
</dbReference>
<keyword evidence="6" id="KW-1003">Cell membrane</keyword>
<dbReference type="Pfam" id="PF01061">
    <property type="entry name" value="ABC2_membrane"/>
    <property type="match status" value="1"/>
</dbReference>
<dbReference type="AlphaFoldDB" id="A0A1E7JPA7"/>
<dbReference type="InterPro" id="IPR000412">
    <property type="entry name" value="ABC_2_transport"/>
</dbReference>
<keyword evidence="9" id="KW-1185">Reference proteome</keyword>
<accession>A0A1E7JPA7</accession>
<proteinExistence type="inferred from homology"/>
<dbReference type="Proteomes" id="UP000176087">
    <property type="component" value="Unassembled WGS sequence"/>
</dbReference>
<dbReference type="GO" id="GO:0140359">
    <property type="term" value="F:ABC-type transporter activity"/>
    <property type="evidence" value="ECO:0007669"/>
    <property type="project" value="InterPro"/>
</dbReference>
<evidence type="ECO:0000256" key="5">
    <source>
        <dbReference type="ARBA" id="ARBA00023251"/>
    </source>
</evidence>
<dbReference type="InterPro" id="IPR013525">
    <property type="entry name" value="ABC2_TM"/>
</dbReference>
<evidence type="ECO:0000256" key="6">
    <source>
        <dbReference type="RuleBase" id="RU361157"/>
    </source>
</evidence>
<dbReference type="InterPro" id="IPR047817">
    <property type="entry name" value="ABC2_TM_bact-type"/>
</dbReference>
<keyword evidence="2 6" id="KW-0812">Transmembrane</keyword>
<dbReference type="RefSeq" id="WP_070012851.1">
    <property type="nucleotide sequence ID" value="NZ_LJGS01000044.1"/>
</dbReference>
<dbReference type="STRING" id="933944.AN215_10820"/>
<dbReference type="PATRIC" id="fig|933944.5.peg.134"/>
<keyword evidence="5" id="KW-0046">Antibiotic resistance</keyword>